<dbReference type="RefSeq" id="WP_232075116.1">
    <property type="nucleotide sequence ID" value="NZ_AP022871.1"/>
</dbReference>
<name>A0A6F8YR19_9ACTN</name>
<organism evidence="1 2">
    <name type="scientific">Phytohabitans suffuscus</name>
    <dbReference type="NCBI Taxonomy" id="624315"/>
    <lineage>
        <taxon>Bacteria</taxon>
        <taxon>Bacillati</taxon>
        <taxon>Actinomycetota</taxon>
        <taxon>Actinomycetes</taxon>
        <taxon>Micromonosporales</taxon>
        <taxon>Micromonosporaceae</taxon>
    </lineage>
</organism>
<proteinExistence type="predicted"/>
<reference evidence="1 2" key="2">
    <citation type="submission" date="2020-03" db="EMBL/GenBank/DDBJ databases">
        <authorList>
            <person name="Ichikawa N."/>
            <person name="Kimura A."/>
            <person name="Kitahashi Y."/>
            <person name="Uohara A."/>
        </authorList>
    </citation>
    <scope>NUCLEOTIDE SEQUENCE [LARGE SCALE GENOMIC DNA]</scope>
    <source>
        <strain evidence="1 2">NBRC 105367</strain>
    </source>
</reference>
<keyword evidence="2" id="KW-1185">Reference proteome</keyword>
<gene>
    <name evidence="1" type="ORF">Psuf_058550</name>
</gene>
<evidence type="ECO:0000313" key="1">
    <source>
        <dbReference type="EMBL" id="BCB88542.1"/>
    </source>
</evidence>
<accession>A0A6F8YR19</accession>
<dbReference type="AlphaFoldDB" id="A0A6F8YR19"/>
<protein>
    <submittedName>
        <fullName evidence="1">Uncharacterized protein</fullName>
    </submittedName>
</protein>
<evidence type="ECO:0000313" key="2">
    <source>
        <dbReference type="Proteomes" id="UP000503011"/>
    </source>
</evidence>
<dbReference type="EMBL" id="AP022871">
    <property type="protein sequence ID" value="BCB88542.1"/>
    <property type="molecule type" value="Genomic_DNA"/>
</dbReference>
<dbReference type="Proteomes" id="UP000503011">
    <property type="component" value="Chromosome"/>
</dbReference>
<sequence>MNIYRANMTGTLVPAQVLEELRSRAWHEINRTGWKDAKKAWAALAS</sequence>
<reference evidence="1 2" key="1">
    <citation type="submission" date="2020-03" db="EMBL/GenBank/DDBJ databases">
        <title>Whole genome shotgun sequence of Phytohabitans suffuscus NBRC 105367.</title>
        <authorList>
            <person name="Komaki H."/>
            <person name="Tamura T."/>
        </authorList>
    </citation>
    <scope>NUCLEOTIDE SEQUENCE [LARGE SCALE GENOMIC DNA]</scope>
    <source>
        <strain evidence="1 2">NBRC 105367</strain>
    </source>
</reference>
<dbReference type="KEGG" id="psuu:Psuf_058550"/>